<evidence type="ECO:0000256" key="2">
    <source>
        <dbReference type="ARBA" id="ARBA00004651"/>
    </source>
</evidence>
<keyword evidence="6 13" id="KW-0812">Transmembrane</keyword>
<evidence type="ECO:0000256" key="13">
    <source>
        <dbReference type="SAM" id="Phobius"/>
    </source>
</evidence>
<evidence type="ECO:0000256" key="9">
    <source>
        <dbReference type="ARBA" id="ARBA00022989"/>
    </source>
</evidence>
<dbReference type="STRING" id="1000565.METUNv1_02172"/>
<keyword evidence="9 13" id="KW-1133">Transmembrane helix</keyword>
<evidence type="ECO:0000256" key="3">
    <source>
        <dbReference type="ARBA" id="ARBA00022448"/>
    </source>
</evidence>
<evidence type="ECO:0000256" key="5">
    <source>
        <dbReference type="ARBA" id="ARBA00022617"/>
    </source>
</evidence>
<reference evidence="15 16" key="1">
    <citation type="journal article" date="2011" name="J. Bacteriol.">
        <title>Genome sequence of Methyloversatilis universalis FAM5T, a methylotrophic representative of the order Rhodocyclales.</title>
        <authorList>
            <person name="Kittichotirat W."/>
            <person name="Good N.M."/>
            <person name="Hall R."/>
            <person name="Bringel F."/>
            <person name="Lajus A."/>
            <person name="Medigue C."/>
            <person name="Smalley N.E."/>
            <person name="Beck D."/>
            <person name="Bumgarner R."/>
            <person name="Vuilleumier S."/>
            <person name="Kalyuzhnaya M.G."/>
        </authorList>
    </citation>
    <scope>NUCLEOTIDE SEQUENCE [LARGE SCALE GENOMIC DNA]</scope>
    <source>
        <strain evidence="16">ATCC BAA-1314 / JCM 13912 / FAM5</strain>
    </source>
</reference>
<feature type="transmembrane region" description="Helical" evidence="13">
    <location>
        <begin position="47"/>
        <end position="70"/>
    </location>
</feature>
<organism evidence="15 16">
    <name type="scientific">Methyloversatilis universalis (strain ATCC BAA-1314 / DSM 25237 / JCM 13912 / CCUG 52030 / FAM5)</name>
    <dbReference type="NCBI Taxonomy" id="1000565"/>
    <lineage>
        <taxon>Bacteria</taxon>
        <taxon>Pseudomonadati</taxon>
        <taxon>Pseudomonadota</taxon>
        <taxon>Betaproteobacteria</taxon>
        <taxon>Nitrosomonadales</taxon>
        <taxon>Sterolibacteriaceae</taxon>
        <taxon>Methyloversatilis</taxon>
    </lineage>
</organism>
<dbReference type="GO" id="GO:0020037">
    <property type="term" value="F:heme binding"/>
    <property type="evidence" value="ECO:0007669"/>
    <property type="project" value="TreeGrafter"/>
</dbReference>
<dbReference type="RefSeq" id="WP_008061547.1">
    <property type="nucleotide sequence ID" value="NZ_AFHG01000049.1"/>
</dbReference>
<evidence type="ECO:0000256" key="8">
    <source>
        <dbReference type="ARBA" id="ARBA00022982"/>
    </source>
</evidence>
<gene>
    <name evidence="15" type="ORF">METUNv1_02172</name>
</gene>
<evidence type="ECO:0000256" key="1">
    <source>
        <dbReference type="ARBA" id="ARBA00001970"/>
    </source>
</evidence>
<feature type="transmembrane region" description="Helical" evidence="13">
    <location>
        <begin position="16"/>
        <end position="35"/>
    </location>
</feature>
<keyword evidence="4" id="KW-1003">Cell membrane</keyword>
<evidence type="ECO:0000313" key="15">
    <source>
        <dbReference type="EMBL" id="EGK71666.1"/>
    </source>
</evidence>
<dbReference type="GO" id="GO:0005886">
    <property type="term" value="C:plasma membrane"/>
    <property type="evidence" value="ECO:0007669"/>
    <property type="project" value="UniProtKB-SubCell"/>
</dbReference>
<name>F5RD15_METUF</name>
<dbReference type="Proteomes" id="UP000005019">
    <property type="component" value="Unassembled WGS sequence"/>
</dbReference>
<dbReference type="InterPro" id="IPR011577">
    <property type="entry name" value="Cyt_b561_bac/Ni-Hgenase"/>
</dbReference>
<dbReference type="GO" id="GO:0022904">
    <property type="term" value="P:respiratory electron transport chain"/>
    <property type="evidence" value="ECO:0007669"/>
    <property type="project" value="InterPro"/>
</dbReference>
<feature type="domain" description="Cytochrome b561 bacterial/Ni-hydrogenase" evidence="14">
    <location>
        <begin position="9"/>
        <end position="194"/>
    </location>
</feature>
<sequence>MSLKNTAANYGRVAKWLHWSTAALFLAAYVSVYYRQWFTEKQTPENWTALQIHLSVGVSIAVIVALRVIWRLMNRVPDDEPGTPLAHRAAHLGHLALYAVMIVAPITGYLGTGVNTDFFFLFEIPKFESTALFQSAVVDGLGLDFKTFEKPIDFIHKDVLGARLIWLLVLGHVAAALYHHFVKRDRTLVKMTSGG</sequence>
<comment type="caution">
    <text evidence="15">The sequence shown here is derived from an EMBL/GenBank/DDBJ whole genome shotgun (WGS) entry which is preliminary data.</text>
</comment>
<evidence type="ECO:0000256" key="12">
    <source>
        <dbReference type="ARBA" id="ARBA00037975"/>
    </source>
</evidence>
<dbReference type="SUPFAM" id="SSF81342">
    <property type="entry name" value="Transmembrane di-heme cytochromes"/>
    <property type="match status" value="1"/>
</dbReference>
<keyword evidence="10" id="KW-0408">Iron</keyword>
<keyword evidence="16" id="KW-1185">Reference proteome</keyword>
<comment type="cofactor">
    <cofactor evidence="1">
        <name>heme b</name>
        <dbReference type="ChEBI" id="CHEBI:60344"/>
    </cofactor>
</comment>
<comment type="similarity">
    <text evidence="12">Belongs to the cytochrome b561 family.</text>
</comment>
<feature type="transmembrane region" description="Helical" evidence="13">
    <location>
        <begin position="91"/>
        <end position="111"/>
    </location>
</feature>
<evidence type="ECO:0000256" key="11">
    <source>
        <dbReference type="ARBA" id="ARBA00023136"/>
    </source>
</evidence>
<dbReference type="PANTHER" id="PTHR30529">
    <property type="entry name" value="CYTOCHROME B561"/>
    <property type="match status" value="1"/>
</dbReference>
<dbReference type="InterPro" id="IPR052168">
    <property type="entry name" value="Cytochrome_b561_oxidase"/>
</dbReference>
<evidence type="ECO:0000313" key="16">
    <source>
        <dbReference type="Proteomes" id="UP000005019"/>
    </source>
</evidence>
<dbReference type="Pfam" id="PF01292">
    <property type="entry name" value="Ni_hydr_CYTB"/>
    <property type="match status" value="1"/>
</dbReference>
<dbReference type="PANTHER" id="PTHR30529:SF7">
    <property type="entry name" value="CYTOCHROME B561 BACTERIAL_NI-HYDROGENASE DOMAIN-CONTAINING PROTEIN"/>
    <property type="match status" value="1"/>
</dbReference>
<evidence type="ECO:0000256" key="4">
    <source>
        <dbReference type="ARBA" id="ARBA00022475"/>
    </source>
</evidence>
<dbReference type="eggNOG" id="COG3038">
    <property type="taxonomic scope" value="Bacteria"/>
</dbReference>
<evidence type="ECO:0000256" key="6">
    <source>
        <dbReference type="ARBA" id="ARBA00022692"/>
    </source>
</evidence>
<protein>
    <submittedName>
        <fullName evidence="15">Cytochrome B561</fullName>
    </submittedName>
</protein>
<dbReference type="AlphaFoldDB" id="F5RD15"/>
<dbReference type="OrthoDB" id="8536275at2"/>
<dbReference type="InterPro" id="IPR016174">
    <property type="entry name" value="Di-haem_cyt_TM"/>
</dbReference>
<accession>F5RD15</accession>
<keyword evidence="3" id="KW-0813">Transport</keyword>
<comment type="subcellular location">
    <subcellularLocation>
        <location evidence="2">Cell membrane</location>
        <topology evidence="2">Multi-pass membrane protein</topology>
    </subcellularLocation>
</comment>
<dbReference type="EMBL" id="AFHG01000049">
    <property type="protein sequence ID" value="EGK71666.1"/>
    <property type="molecule type" value="Genomic_DNA"/>
</dbReference>
<keyword evidence="5" id="KW-0349">Heme</keyword>
<dbReference type="GO" id="GO:0046872">
    <property type="term" value="F:metal ion binding"/>
    <property type="evidence" value="ECO:0007669"/>
    <property type="project" value="UniProtKB-KW"/>
</dbReference>
<keyword evidence="11 13" id="KW-0472">Membrane</keyword>
<proteinExistence type="inferred from homology"/>
<evidence type="ECO:0000256" key="7">
    <source>
        <dbReference type="ARBA" id="ARBA00022723"/>
    </source>
</evidence>
<keyword evidence="7" id="KW-0479">Metal-binding</keyword>
<keyword evidence="8" id="KW-0249">Electron transport</keyword>
<dbReference type="GO" id="GO:0009055">
    <property type="term" value="F:electron transfer activity"/>
    <property type="evidence" value="ECO:0007669"/>
    <property type="project" value="InterPro"/>
</dbReference>
<evidence type="ECO:0000259" key="14">
    <source>
        <dbReference type="Pfam" id="PF01292"/>
    </source>
</evidence>
<evidence type="ECO:0000256" key="10">
    <source>
        <dbReference type="ARBA" id="ARBA00023004"/>
    </source>
</evidence>
<feature type="transmembrane region" description="Helical" evidence="13">
    <location>
        <begin position="164"/>
        <end position="182"/>
    </location>
</feature>